<evidence type="ECO:0000313" key="2">
    <source>
        <dbReference type="Proteomes" id="UP000678499"/>
    </source>
</evidence>
<sequence length="163" mass="18386">MAVTPSIRQEYLSSHGITTDYYDPRATCSSHFGQSGTCKPLVSCSIHYTRIVDALQTPCYLPDGMVGVCCQDQNSPCQRIKHCLVCQHYQSWRLTLQAPVLLCQTVTLTPGTEPLMDLAITFKIQTGEEPELQCSVFWSLITLMDCLCPAWENQEDNYRAQEK</sequence>
<gene>
    <name evidence="1" type="ORF">NMOB1V02_LOCUS11249</name>
</gene>
<organism evidence="1">
    <name type="scientific">Notodromas monacha</name>
    <dbReference type="NCBI Taxonomy" id="399045"/>
    <lineage>
        <taxon>Eukaryota</taxon>
        <taxon>Metazoa</taxon>
        <taxon>Ecdysozoa</taxon>
        <taxon>Arthropoda</taxon>
        <taxon>Crustacea</taxon>
        <taxon>Oligostraca</taxon>
        <taxon>Ostracoda</taxon>
        <taxon>Podocopa</taxon>
        <taxon>Podocopida</taxon>
        <taxon>Cypridocopina</taxon>
        <taxon>Cypridoidea</taxon>
        <taxon>Cyprididae</taxon>
        <taxon>Notodromas</taxon>
    </lineage>
</organism>
<dbReference type="AlphaFoldDB" id="A0A7R9GKD5"/>
<reference evidence="1" key="1">
    <citation type="submission" date="2020-11" db="EMBL/GenBank/DDBJ databases">
        <authorList>
            <person name="Tran Van P."/>
        </authorList>
    </citation>
    <scope>NUCLEOTIDE SEQUENCE</scope>
</reference>
<keyword evidence="2" id="KW-1185">Reference proteome</keyword>
<proteinExistence type="predicted"/>
<dbReference type="Proteomes" id="UP000678499">
    <property type="component" value="Unassembled WGS sequence"/>
</dbReference>
<dbReference type="EMBL" id="OA887809">
    <property type="protein sequence ID" value="CAD7283636.1"/>
    <property type="molecule type" value="Genomic_DNA"/>
</dbReference>
<protein>
    <submittedName>
        <fullName evidence="1">Uncharacterized protein</fullName>
    </submittedName>
</protein>
<dbReference type="EMBL" id="CAJPEX010005772">
    <property type="protein sequence ID" value="CAG0923788.1"/>
    <property type="molecule type" value="Genomic_DNA"/>
</dbReference>
<accession>A0A7R9GKD5</accession>
<evidence type="ECO:0000313" key="1">
    <source>
        <dbReference type="EMBL" id="CAD7283636.1"/>
    </source>
</evidence>
<name>A0A7R9GKD5_9CRUS</name>